<evidence type="ECO:0000256" key="1">
    <source>
        <dbReference type="SAM" id="MobiDB-lite"/>
    </source>
</evidence>
<accession>A0A915D4Y2</accession>
<feature type="region of interest" description="Disordered" evidence="1">
    <location>
        <begin position="1"/>
        <end position="52"/>
    </location>
</feature>
<dbReference type="WBParaSite" id="jg15947">
    <property type="protein sequence ID" value="jg15947"/>
    <property type="gene ID" value="jg15947"/>
</dbReference>
<name>A0A915D4Y2_9BILA</name>
<organism evidence="2 3">
    <name type="scientific">Ditylenchus dipsaci</name>
    <dbReference type="NCBI Taxonomy" id="166011"/>
    <lineage>
        <taxon>Eukaryota</taxon>
        <taxon>Metazoa</taxon>
        <taxon>Ecdysozoa</taxon>
        <taxon>Nematoda</taxon>
        <taxon>Chromadorea</taxon>
        <taxon>Rhabditida</taxon>
        <taxon>Tylenchina</taxon>
        <taxon>Tylenchomorpha</taxon>
        <taxon>Sphaerularioidea</taxon>
        <taxon>Anguinidae</taxon>
        <taxon>Anguininae</taxon>
        <taxon>Ditylenchus</taxon>
    </lineage>
</organism>
<feature type="region of interest" description="Disordered" evidence="1">
    <location>
        <begin position="147"/>
        <end position="204"/>
    </location>
</feature>
<evidence type="ECO:0000313" key="3">
    <source>
        <dbReference type="WBParaSite" id="jg15947"/>
    </source>
</evidence>
<sequence>MTSSSEPIEENSELQQNFGFDYDPFKCPLISPDRAEQMEVDKSDADDNEPSPELIFSKHELIGLKSCLKSSSGGLQPAVKRVRFDIIDVSSPEVDIQLHSSAQTDVGLPMNPSASPGPPAPAYRLVTPQKFVCVEAELGEDMASFLNSMKPATPSTSKGTNGIKKKRPITRKVAVNQRPFNGTSDVSANNKQTPPPISSFAERVSSKEFPKQNFLFEKKTELLKKCSKKLKFSHPSQQQKTK</sequence>
<evidence type="ECO:0000313" key="2">
    <source>
        <dbReference type="Proteomes" id="UP000887574"/>
    </source>
</evidence>
<reference evidence="3" key="1">
    <citation type="submission" date="2022-11" db="UniProtKB">
        <authorList>
            <consortium name="WormBaseParasite"/>
        </authorList>
    </citation>
    <scope>IDENTIFICATION</scope>
</reference>
<proteinExistence type="predicted"/>
<protein>
    <submittedName>
        <fullName evidence="3">Uncharacterized protein</fullName>
    </submittedName>
</protein>
<feature type="compositionally biased region" description="Polar residues" evidence="1">
    <location>
        <begin position="178"/>
        <end position="192"/>
    </location>
</feature>
<dbReference type="Proteomes" id="UP000887574">
    <property type="component" value="Unplaced"/>
</dbReference>
<dbReference type="AlphaFoldDB" id="A0A915D4Y2"/>
<feature type="compositionally biased region" description="Basic and acidic residues" evidence="1">
    <location>
        <begin position="33"/>
        <end position="45"/>
    </location>
</feature>
<keyword evidence="2" id="KW-1185">Reference proteome</keyword>